<evidence type="ECO:0000313" key="1">
    <source>
        <dbReference type="EMBL" id="OAP54434.1"/>
    </source>
</evidence>
<dbReference type="Proteomes" id="UP000078343">
    <property type="component" value="Unassembled WGS sequence"/>
</dbReference>
<sequence length="254" mass="28811">MSGGDSTGFDEWTESTALLGQHRRISDPTAADATAALAYKSGYISQRLEVVLSQCQTDGEIDREMWDDFEIHRRSADTYMNQYLDCLQQVQEQRSGHVREIDDLDDGVPPTGKRAPDSSVVTRKEWRLKISRDALARDLLAMHETLEFLKMRTAPPPRKGALSISALTISAATLGCILWRNSHRKEAIGVLAADVAGVACYYSSEMWKWLRTRSIEHVQENVEALFRRLNRGEVDEQNRGLHGMSPWMVDQFRK</sequence>
<protein>
    <submittedName>
        <fullName evidence="1">Uncharacterized protein</fullName>
    </submittedName>
</protein>
<reference evidence="1 2" key="1">
    <citation type="submission" date="2016-04" db="EMBL/GenBank/DDBJ databases">
        <title>Draft genome of Fonsecaea erecta CBS 125763.</title>
        <authorList>
            <person name="Weiss V.A."/>
            <person name="Vicente V.A."/>
            <person name="Raittz R.T."/>
            <person name="Moreno L.F."/>
            <person name="De Souza E.M."/>
            <person name="Pedrosa F.O."/>
            <person name="Steffens M.B."/>
            <person name="Faoro H."/>
            <person name="Tadra-Sfeir M.Z."/>
            <person name="Najafzadeh M.J."/>
            <person name="Felipe M.S."/>
            <person name="Teixeira M."/>
            <person name="Sun J."/>
            <person name="Xi L."/>
            <person name="Gomes R."/>
            <person name="De Azevedo C.M."/>
            <person name="Salgado C.G."/>
            <person name="Da Silva M.B."/>
            <person name="Nascimento M.F."/>
            <person name="Queiroz-Telles F."/>
            <person name="Attili D.S."/>
            <person name="Gorbushina A."/>
        </authorList>
    </citation>
    <scope>NUCLEOTIDE SEQUENCE [LARGE SCALE GENOMIC DNA]</scope>
    <source>
        <strain evidence="1 2">CBS 125763</strain>
    </source>
</reference>
<dbReference type="OrthoDB" id="5098610at2759"/>
<dbReference type="RefSeq" id="XP_018687801.1">
    <property type="nucleotide sequence ID" value="XM_018843041.1"/>
</dbReference>
<gene>
    <name evidence="1" type="ORF">AYL99_11535</name>
</gene>
<name>A0A178Z3W9_9EURO</name>
<organism evidence="1 2">
    <name type="scientific">Fonsecaea erecta</name>
    <dbReference type="NCBI Taxonomy" id="1367422"/>
    <lineage>
        <taxon>Eukaryota</taxon>
        <taxon>Fungi</taxon>
        <taxon>Dikarya</taxon>
        <taxon>Ascomycota</taxon>
        <taxon>Pezizomycotina</taxon>
        <taxon>Eurotiomycetes</taxon>
        <taxon>Chaetothyriomycetidae</taxon>
        <taxon>Chaetothyriales</taxon>
        <taxon>Herpotrichiellaceae</taxon>
        <taxon>Fonsecaea</taxon>
    </lineage>
</organism>
<keyword evidence="2" id="KW-1185">Reference proteome</keyword>
<dbReference type="EMBL" id="LVYI01000014">
    <property type="protein sequence ID" value="OAP54434.1"/>
    <property type="molecule type" value="Genomic_DNA"/>
</dbReference>
<comment type="caution">
    <text evidence="1">The sequence shown here is derived from an EMBL/GenBank/DDBJ whole genome shotgun (WGS) entry which is preliminary data.</text>
</comment>
<evidence type="ECO:0000313" key="2">
    <source>
        <dbReference type="Proteomes" id="UP000078343"/>
    </source>
</evidence>
<dbReference type="GeneID" id="30015703"/>
<dbReference type="AlphaFoldDB" id="A0A178Z3W9"/>
<accession>A0A178Z3W9</accession>
<proteinExistence type="predicted"/>